<feature type="region of interest" description="Disordered" evidence="8">
    <location>
        <begin position="1335"/>
        <end position="1361"/>
    </location>
</feature>
<dbReference type="InterPro" id="IPR027685">
    <property type="entry name" value="Shroom_fam"/>
</dbReference>
<feature type="compositionally biased region" description="Polar residues" evidence="8">
    <location>
        <begin position="1212"/>
        <end position="1224"/>
    </location>
</feature>
<dbReference type="InterPro" id="IPR014799">
    <property type="entry name" value="ASD2_dom"/>
</dbReference>
<dbReference type="Pfam" id="PF08687">
    <property type="entry name" value="ASD2"/>
    <property type="match status" value="1"/>
</dbReference>
<keyword evidence="5 7" id="KW-0009">Actin-binding</keyword>
<sequence length="1564" mass="173772">MLKIRTEHDNARRRGDFSSARRHHCYPFWNKQQPLSFAENQSFDHDFPFGSMNNLDQNPLNCQSSSRISPARSTSSIDQFTHHHGKGDSAYSSFSGGSNAPDYSSPCLPEEMHSHSLQYVDHKYVRAVFNPNVLNPDPKGMDHLYKSMETFNMQCHQDFNTQSATNQGYKEPPQPPARMDSFITIRNLENTKLCQGPEGQLQQRTRTVSSPDIVYCKPDSGSARKVSQANQMLPVKDNVRCEGADQASSQKLEMKKFTNILSRSPPSFIRQECLRNNTGSAASSSEKQQRSPLSAQAFEQTGSQSRNSTQATQNMVNGNIQHKGQYYFVTGVCKPSEPSLKDSLSGVNARESKGRSKEDHGHLKNKEVSFNFRNDLPNQSQHKRQSSYEIPGVHGLKVYNESQSMQAWNGDQGYSNESAHSSSQTSPPRISKVPRSHSSEVPEPNPKGQSREIGYEFRRHHSSSHHIFYCGPEESDPPKQKEPVTSKDGSSARCVGFISNNGDRGKRQPLGDVANDKINKEMTPMLYHLTGESGGAFTYKTRNENEPGNWKSARQSSGPFSKHKEASVVEPAHPISRSFRLSEGAEDENQDQGDTLCSSGSSVDDSYNKYYKEKLKDAQTKVLRETSFKRKDLQLSWPHRIKQKPSVRPSVIHSRTSSLSSASDIGNDNPVQAGPEAKGKKEEKKLQDSQPQPARIGARKRLKPEQKKLCYSEPERLNQLEDLHGQSGHRPTGNEEEPSQEDFNEQGTVASRRKVFEKRGRTLSVSSISKNELKQIQHNALVEYMERKSGQKPAGPQQVPSQNPQRLSTPGRLADWGVTSSTGSGTQKQKRPRPLSAGRVLDSSSSSIRYARSPGFQSIESHNQPNRRQSAMQAPGKSASMESLLDQPERNGWRARSKSSSSPVQIDKNTPDTSPLLDSTSYSHQQKNGGDIVKKPVDTSREEHQVRTVSERRGKSMEELGISAVSGPAVLSKSSEQLDQIRSGEMPRQPRKSLGWEQKNQSSRAKVPETTRKSKSEVPPFKKDLIEPRSKEEPEPVKASSAFERHPNALKTLSFQGVPCKTPSPPQGSSPLGPPVSGSLHSGPSCKAPMADSVFFNDHPSPQSLDCMELPEIEPGLANTGPSSTELLRTRSEKGPDESEPRGRLKTTHPVQCLESGSVGDPHQDSLYWDSTQASSPASDSGVRTESSTSSPAKHAESAATEGCSEGAKPPLNSSTNAKDSATQLPVPPTGEMSSVVPSTAPAGEPVQDNSITNKAKPENEMEDKTGPHNPSLTKPPSKSAVEQRWEELATAIVAKDLSLAEVLVPESNRKTTLKLMEQFLSDDTLLTEEYYKRKEARRQSKESDENPKKSDSIPLDTPGTELLANTSEEQKTTQDAQGDPSDVTEKKKALIVNIKWKLQCLEEQKEELGADLQRNSVLGVSVETAVRNSCRPNEYERYTLFIGDLEKVVNLLLCLSSRLARVENALSQVNQATDPEDKQSLNERHRLLCRQHEDAKDLKENLLRRERVVSEILLKHLSQQQLQDYKHFVKVKASLLIEQRDLDERVRVSEEQLESLQNSIPPK</sequence>
<feature type="compositionally biased region" description="Low complexity" evidence="8">
    <location>
        <begin position="64"/>
        <end position="77"/>
    </location>
</feature>
<keyword evidence="12" id="KW-1185">Reference proteome</keyword>
<feature type="compositionally biased region" description="Polar residues" evidence="8">
    <location>
        <begin position="798"/>
        <end position="808"/>
    </location>
</feature>
<evidence type="ECO:0000256" key="4">
    <source>
        <dbReference type="ARBA" id="ARBA00022701"/>
    </source>
</evidence>
<feature type="domain" description="ASD1" evidence="9">
    <location>
        <begin position="615"/>
        <end position="721"/>
    </location>
</feature>
<gene>
    <name evidence="11" type="ORF">HHUSO_G23716</name>
</gene>
<feature type="compositionally biased region" description="Basic and acidic residues" evidence="8">
    <location>
        <begin position="1256"/>
        <end position="1267"/>
    </location>
</feature>
<feature type="compositionally biased region" description="Basic and acidic residues" evidence="8">
    <location>
        <begin position="1335"/>
        <end position="1352"/>
    </location>
</feature>
<evidence type="ECO:0000256" key="1">
    <source>
        <dbReference type="ARBA" id="ARBA00004245"/>
    </source>
</evidence>
<evidence type="ECO:0000256" key="3">
    <source>
        <dbReference type="ARBA" id="ARBA00022490"/>
    </source>
</evidence>
<feature type="region of interest" description="Disordered" evidence="8">
    <location>
        <begin position="621"/>
        <end position="1284"/>
    </location>
</feature>
<dbReference type="Proteomes" id="UP001369086">
    <property type="component" value="Unassembled WGS sequence"/>
</dbReference>
<feature type="compositionally biased region" description="Basic and acidic residues" evidence="8">
    <location>
        <begin position="677"/>
        <end position="687"/>
    </location>
</feature>
<feature type="region of interest" description="Disordered" evidence="8">
    <location>
        <begin position="277"/>
        <end position="310"/>
    </location>
</feature>
<feature type="compositionally biased region" description="Polar residues" evidence="8">
    <location>
        <begin position="763"/>
        <end position="778"/>
    </location>
</feature>
<evidence type="ECO:0000256" key="2">
    <source>
        <dbReference type="ARBA" id="ARBA00006469"/>
    </source>
</evidence>
<feature type="compositionally biased region" description="Basic and acidic residues" evidence="8">
    <location>
        <begin position="476"/>
        <end position="485"/>
    </location>
</feature>
<feature type="compositionally biased region" description="Basic and acidic residues" evidence="8">
    <location>
        <begin position="932"/>
        <end position="958"/>
    </location>
</feature>
<comment type="subcellular location">
    <subcellularLocation>
        <location evidence="1">Cytoplasm</location>
        <location evidence="1">Cytoskeleton</location>
    </subcellularLocation>
</comment>
<comment type="caution">
    <text evidence="11">The sequence shown here is derived from an EMBL/GenBank/DDBJ whole genome shotgun (WGS) entry which is preliminary data.</text>
</comment>
<feature type="region of interest" description="Disordered" evidence="8">
    <location>
        <begin position="337"/>
        <end position="389"/>
    </location>
</feature>
<evidence type="ECO:0000259" key="10">
    <source>
        <dbReference type="PROSITE" id="PS51307"/>
    </source>
</evidence>
<evidence type="ECO:0000259" key="9">
    <source>
        <dbReference type="PROSITE" id="PS51306"/>
    </source>
</evidence>
<accession>A0ABR0YTE7</accession>
<evidence type="ECO:0000256" key="8">
    <source>
        <dbReference type="SAM" id="MobiDB-lite"/>
    </source>
</evidence>
<name>A0ABR0YTE7_HUSHU</name>
<dbReference type="PANTHER" id="PTHR15012:SF37">
    <property type="entry name" value="PROTEIN SHROOM1"/>
    <property type="match status" value="1"/>
</dbReference>
<keyword evidence="3" id="KW-0963">Cytoplasm</keyword>
<organism evidence="11 12">
    <name type="scientific">Huso huso</name>
    <name type="common">Beluga</name>
    <name type="synonym">Acipenser huso</name>
    <dbReference type="NCBI Taxonomy" id="61971"/>
    <lineage>
        <taxon>Eukaryota</taxon>
        <taxon>Metazoa</taxon>
        <taxon>Chordata</taxon>
        <taxon>Craniata</taxon>
        <taxon>Vertebrata</taxon>
        <taxon>Euteleostomi</taxon>
        <taxon>Actinopterygii</taxon>
        <taxon>Chondrostei</taxon>
        <taxon>Acipenseriformes</taxon>
        <taxon>Acipenseridae</taxon>
        <taxon>Huso</taxon>
    </lineage>
</organism>
<feature type="compositionally biased region" description="Basic and acidic residues" evidence="8">
    <location>
        <begin position="703"/>
        <end position="724"/>
    </location>
</feature>
<feature type="compositionally biased region" description="Polar residues" evidence="8">
    <location>
        <begin position="653"/>
        <end position="670"/>
    </location>
</feature>
<evidence type="ECO:0000256" key="6">
    <source>
        <dbReference type="ARBA" id="ARBA00023212"/>
    </source>
</evidence>
<feature type="region of interest" description="Disordered" evidence="8">
    <location>
        <begin position="537"/>
        <end position="603"/>
    </location>
</feature>
<feature type="compositionally biased region" description="Polar residues" evidence="8">
    <location>
        <begin position="51"/>
        <end position="63"/>
    </location>
</feature>
<feature type="region of interest" description="Disordered" evidence="8">
    <location>
        <begin position="48"/>
        <end position="97"/>
    </location>
</feature>
<feature type="compositionally biased region" description="Polar residues" evidence="8">
    <location>
        <begin position="818"/>
        <end position="827"/>
    </location>
</feature>
<dbReference type="PROSITE" id="PS51307">
    <property type="entry name" value="ASD2"/>
    <property type="match status" value="1"/>
</dbReference>
<evidence type="ECO:0000313" key="11">
    <source>
        <dbReference type="EMBL" id="KAK6475768.1"/>
    </source>
</evidence>
<keyword evidence="4" id="KW-0493">Microtubule</keyword>
<feature type="region of interest" description="Disordered" evidence="8">
    <location>
        <begin position="407"/>
        <end position="451"/>
    </location>
</feature>
<proteinExistence type="inferred from homology"/>
<feature type="compositionally biased region" description="Polar residues" evidence="8">
    <location>
        <begin position="855"/>
        <end position="872"/>
    </location>
</feature>
<feature type="compositionally biased region" description="Basic and acidic residues" evidence="8">
    <location>
        <begin position="1128"/>
        <end position="1143"/>
    </location>
</feature>
<feature type="compositionally biased region" description="Basic and acidic residues" evidence="8">
    <location>
        <begin position="621"/>
        <end position="633"/>
    </location>
</feature>
<feature type="compositionally biased region" description="Polar residues" evidence="8">
    <location>
        <begin position="898"/>
        <end position="928"/>
    </location>
</feature>
<feature type="compositionally biased region" description="Polar residues" evidence="8">
    <location>
        <begin position="407"/>
        <end position="428"/>
    </location>
</feature>
<feature type="compositionally biased region" description="Low complexity" evidence="8">
    <location>
        <begin position="1075"/>
        <end position="1085"/>
    </location>
</feature>
<feature type="compositionally biased region" description="Basic and acidic residues" evidence="8">
    <location>
        <begin position="1006"/>
        <end position="1036"/>
    </location>
</feature>
<feature type="compositionally biased region" description="Polar residues" evidence="8">
    <location>
        <begin position="592"/>
        <end position="603"/>
    </location>
</feature>
<evidence type="ECO:0000256" key="5">
    <source>
        <dbReference type="ARBA" id="ARBA00023203"/>
    </source>
</evidence>
<protein>
    <submittedName>
        <fullName evidence="11">Protein Shroom1-like</fullName>
    </submittedName>
</protein>
<feature type="compositionally biased region" description="Basic and acidic residues" evidence="8">
    <location>
        <begin position="350"/>
        <end position="367"/>
    </location>
</feature>
<dbReference type="PROSITE" id="PS51306">
    <property type="entry name" value="ASD1"/>
    <property type="match status" value="1"/>
</dbReference>
<feature type="compositionally biased region" description="Acidic residues" evidence="8">
    <location>
        <begin position="734"/>
        <end position="744"/>
    </location>
</feature>
<feature type="compositionally biased region" description="Polar residues" evidence="8">
    <location>
        <begin position="1169"/>
        <end position="1192"/>
    </location>
</feature>
<evidence type="ECO:0000313" key="12">
    <source>
        <dbReference type="Proteomes" id="UP001369086"/>
    </source>
</evidence>
<evidence type="ECO:0000256" key="7">
    <source>
        <dbReference type="PROSITE-ProRule" id="PRU00637"/>
    </source>
</evidence>
<dbReference type="PANTHER" id="PTHR15012">
    <property type="entry name" value="APICAL PROTEIN/SHROOM-RELATED"/>
    <property type="match status" value="1"/>
</dbReference>
<dbReference type="Pfam" id="PF08688">
    <property type="entry name" value="ASD1"/>
    <property type="match status" value="1"/>
</dbReference>
<dbReference type="EMBL" id="JAHFZB010000023">
    <property type="protein sequence ID" value="KAK6475768.1"/>
    <property type="molecule type" value="Genomic_DNA"/>
</dbReference>
<feature type="region of interest" description="Disordered" evidence="8">
    <location>
        <begin position="467"/>
        <end position="493"/>
    </location>
</feature>
<feature type="domain" description="ASD2" evidence="10">
    <location>
        <begin position="1287"/>
        <end position="1562"/>
    </location>
</feature>
<keyword evidence="6" id="KW-0206">Cytoskeleton</keyword>
<dbReference type="InterPro" id="IPR014800">
    <property type="entry name" value="ASD1_dom"/>
</dbReference>
<comment type="similarity">
    <text evidence="2">Belongs to the shroom family.</text>
</comment>
<feature type="compositionally biased region" description="Pro residues" evidence="8">
    <location>
        <begin position="1062"/>
        <end position="1074"/>
    </location>
</feature>
<reference evidence="11 12" key="1">
    <citation type="submission" date="2021-05" db="EMBL/GenBank/DDBJ databases">
        <authorList>
            <person name="Zahm M."/>
            <person name="Klopp C."/>
            <person name="Cabau C."/>
            <person name="Kuhl H."/>
            <person name="Suciu R."/>
            <person name="Ciorpac M."/>
            <person name="Holostenco D."/>
            <person name="Gessner J."/>
            <person name="Wuertz S."/>
            <person name="Hohne C."/>
            <person name="Stock M."/>
            <person name="Gislard M."/>
            <person name="Lluch J."/>
            <person name="Milhes M."/>
            <person name="Lampietro C."/>
            <person name="Lopez Roques C."/>
            <person name="Donnadieu C."/>
            <person name="Du K."/>
            <person name="Schartl M."/>
            <person name="Guiguen Y."/>
        </authorList>
    </citation>
    <scope>NUCLEOTIDE SEQUENCE [LARGE SCALE GENOMIC DNA]</scope>
    <source>
        <strain evidence="11">Hh-F2</strain>
        <tissue evidence="11">Blood</tissue>
    </source>
</reference>
<dbReference type="Gene3D" id="6.10.250.3120">
    <property type="match status" value="1"/>
</dbReference>